<feature type="domain" description="RES" evidence="1">
    <location>
        <begin position="69"/>
        <end position="204"/>
    </location>
</feature>
<accession>A1S9S6</accession>
<dbReference type="EMBL" id="CP000507">
    <property type="protein sequence ID" value="ABM01133.1"/>
    <property type="molecule type" value="Genomic_DNA"/>
</dbReference>
<reference evidence="2 3" key="1">
    <citation type="submission" date="2006-12" db="EMBL/GenBank/DDBJ databases">
        <title>Complete sequence of Shewanella amazonensis SB2B.</title>
        <authorList>
            <consortium name="US DOE Joint Genome Institute"/>
            <person name="Copeland A."/>
            <person name="Lucas S."/>
            <person name="Lapidus A."/>
            <person name="Barry K."/>
            <person name="Detter J.C."/>
            <person name="Glavina del Rio T."/>
            <person name="Hammon N."/>
            <person name="Israni S."/>
            <person name="Dalin E."/>
            <person name="Tice H."/>
            <person name="Pitluck S."/>
            <person name="Munk A.C."/>
            <person name="Brettin T."/>
            <person name="Bruce D."/>
            <person name="Han C."/>
            <person name="Tapia R."/>
            <person name="Gilna P."/>
            <person name="Schmutz J."/>
            <person name="Larimer F."/>
            <person name="Land M."/>
            <person name="Hauser L."/>
            <person name="Kyrpides N."/>
            <person name="Mikhailova N."/>
            <person name="Fredrickson J."/>
            <person name="Richardson P."/>
        </authorList>
    </citation>
    <scope>NUCLEOTIDE SEQUENCE [LARGE SCALE GENOMIC DNA]</scope>
    <source>
        <strain evidence="3">ATCC BAA-1098 / SB2B</strain>
    </source>
</reference>
<evidence type="ECO:0000313" key="3">
    <source>
        <dbReference type="Proteomes" id="UP000009175"/>
    </source>
</evidence>
<protein>
    <recommendedName>
        <fullName evidence="1">RES domain-containing protein</fullName>
    </recommendedName>
</protein>
<dbReference type="RefSeq" id="WP_011761038.1">
    <property type="nucleotide sequence ID" value="NC_008700.1"/>
</dbReference>
<dbReference type="STRING" id="326297.Sama_2930"/>
<evidence type="ECO:0000313" key="2">
    <source>
        <dbReference type="EMBL" id="ABM01133.1"/>
    </source>
</evidence>
<gene>
    <name evidence="2" type="ordered locus">Sama_2930</name>
</gene>
<dbReference type="InterPro" id="IPR014914">
    <property type="entry name" value="RES_dom"/>
</dbReference>
<proteinExistence type="predicted"/>
<dbReference type="Proteomes" id="UP000009175">
    <property type="component" value="Chromosome"/>
</dbReference>
<dbReference type="Pfam" id="PF08808">
    <property type="entry name" value="RES"/>
    <property type="match status" value="1"/>
</dbReference>
<dbReference type="SMART" id="SM00953">
    <property type="entry name" value="RES"/>
    <property type="match status" value="1"/>
</dbReference>
<sequence>MDLLSIPEDCIDLPYEGSCYRLVESQEEVATLSLVDNFDEQMLLESLLDGAKPPYREGTAHLHYLLKTPFRYPPLKHGSRFGTRLMPSFFYGSESAQTCLTEVAYYRFIFLQDMAVPYEGVLHSEYMMFRVLLSATRCADLTQISDDALQQQLTHGEDYRFTQALGQQLIERDCQLIRSFSAREPGGVNLAVADPGVMASAPLEQSYWICQLEPARLAFTERGRGNLPRYYEVEAFFREGRLPRPA</sequence>
<dbReference type="eggNOG" id="ENOG502ZAMM">
    <property type="taxonomic scope" value="Bacteria"/>
</dbReference>
<keyword evidence="3" id="KW-1185">Reference proteome</keyword>
<dbReference type="KEGG" id="saz:Sama_2930"/>
<dbReference type="HOGENOM" id="CLU_097447_0_0_6"/>
<evidence type="ECO:0000259" key="1">
    <source>
        <dbReference type="SMART" id="SM00953"/>
    </source>
</evidence>
<dbReference type="AlphaFoldDB" id="A1S9S6"/>
<name>A1S9S6_SHEAM</name>
<organism evidence="2 3">
    <name type="scientific">Shewanella amazonensis (strain ATCC BAA-1098 / SB2B)</name>
    <dbReference type="NCBI Taxonomy" id="326297"/>
    <lineage>
        <taxon>Bacteria</taxon>
        <taxon>Pseudomonadati</taxon>
        <taxon>Pseudomonadota</taxon>
        <taxon>Gammaproteobacteria</taxon>
        <taxon>Alteromonadales</taxon>
        <taxon>Shewanellaceae</taxon>
        <taxon>Shewanella</taxon>
    </lineage>
</organism>
<dbReference type="OrthoDB" id="9799238at2"/>